<feature type="chain" id="PRO_5003629689" evidence="1">
    <location>
        <begin position="27"/>
        <end position="226"/>
    </location>
</feature>
<evidence type="ECO:0000313" key="2">
    <source>
        <dbReference type="EMBL" id="BAM04734.1"/>
    </source>
</evidence>
<dbReference type="HOGENOM" id="CLU_1223826_0_0_0"/>
<dbReference type="KEGG" id="phm:PSMK_25750"/>
<dbReference type="EMBL" id="AP012338">
    <property type="protein sequence ID" value="BAM04734.1"/>
    <property type="molecule type" value="Genomic_DNA"/>
</dbReference>
<keyword evidence="1" id="KW-0732">Signal</keyword>
<dbReference type="RefSeq" id="WP_014437947.1">
    <property type="nucleotide sequence ID" value="NC_017080.1"/>
</dbReference>
<keyword evidence="3" id="KW-1185">Reference proteome</keyword>
<dbReference type="AlphaFoldDB" id="I0IHJ6"/>
<dbReference type="Proteomes" id="UP000007881">
    <property type="component" value="Chromosome"/>
</dbReference>
<evidence type="ECO:0000313" key="3">
    <source>
        <dbReference type="Proteomes" id="UP000007881"/>
    </source>
</evidence>
<organism evidence="2 3">
    <name type="scientific">Phycisphaera mikurensis (strain NBRC 102666 / KCTC 22515 / FYK2301M01)</name>
    <dbReference type="NCBI Taxonomy" id="1142394"/>
    <lineage>
        <taxon>Bacteria</taxon>
        <taxon>Pseudomonadati</taxon>
        <taxon>Planctomycetota</taxon>
        <taxon>Phycisphaerae</taxon>
        <taxon>Phycisphaerales</taxon>
        <taxon>Phycisphaeraceae</taxon>
        <taxon>Phycisphaera</taxon>
    </lineage>
</organism>
<sequence>MLRLRRPLRLAAAALATLLPASLACAEAADRADLWGNAVAGSPGHATQLQRLAEARRADRAVARGRDFDRYDRSSLDRLRGHRNGGPVVVISGSRDLRFGPAHPRGGLRERVLDQADRHRLHRQRITLGGGEVLVRGNTRGVVVVSPGTDRFVAAERWLHGRDACPPRRTGFTRHGRSGFGSSREGRAFRDGFRDGFDAGSRSGLRSWSTERSRGASIEFGFGHRD</sequence>
<gene>
    <name evidence="2" type="ordered locus">PSMK_25750</name>
</gene>
<reference evidence="2 3" key="1">
    <citation type="submission" date="2012-02" db="EMBL/GenBank/DDBJ databases">
        <title>Complete genome sequence of Phycisphaera mikurensis NBRC 102666.</title>
        <authorList>
            <person name="Ankai A."/>
            <person name="Hosoyama A."/>
            <person name="Terui Y."/>
            <person name="Sekine M."/>
            <person name="Fukai R."/>
            <person name="Kato Y."/>
            <person name="Nakamura S."/>
            <person name="Yamada-Narita S."/>
            <person name="Kawakoshi A."/>
            <person name="Fukunaga Y."/>
            <person name="Yamazaki S."/>
            <person name="Fujita N."/>
        </authorList>
    </citation>
    <scope>NUCLEOTIDE SEQUENCE [LARGE SCALE GENOMIC DNA]</scope>
    <source>
        <strain evidence="3">NBRC 102666 / KCTC 22515 / FYK2301M01</strain>
    </source>
</reference>
<protein>
    <submittedName>
        <fullName evidence="2">Uncharacterized protein</fullName>
    </submittedName>
</protein>
<dbReference type="PROSITE" id="PS51257">
    <property type="entry name" value="PROKAR_LIPOPROTEIN"/>
    <property type="match status" value="1"/>
</dbReference>
<proteinExistence type="predicted"/>
<name>I0IHJ6_PHYMF</name>
<feature type="signal peptide" evidence="1">
    <location>
        <begin position="1"/>
        <end position="26"/>
    </location>
</feature>
<evidence type="ECO:0000256" key="1">
    <source>
        <dbReference type="SAM" id="SignalP"/>
    </source>
</evidence>
<dbReference type="STRING" id="1142394.PSMK_25750"/>
<accession>I0IHJ6</accession>